<proteinExistence type="predicted"/>
<dbReference type="InterPro" id="IPR010730">
    <property type="entry name" value="HET"/>
</dbReference>
<evidence type="ECO:0000313" key="2">
    <source>
        <dbReference type="EMBL" id="RGP79327.1"/>
    </source>
</evidence>
<keyword evidence="3" id="KW-1185">Reference proteome</keyword>
<dbReference type="STRING" id="694270.A0A395T485"/>
<evidence type="ECO:0000313" key="3">
    <source>
        <dbReference type="Proteomes" id="UP000266234"/>
    </source>
</evidence>
<comment type="caution">
    <text evidence="2">The sequence shown here is derived from an EMBL/GenBank/DDBJ whole genome shotgun (WGS) entry which is preliminary data.</text>
</comment>
<feature type="domain" description="Heterokaryon incompatibility" evidence="1">
    <location>
        <begin position="207"/>
        <end position="361"/>
    </location>
</feature>
<evidence type="ECO:0000259" key="1">
    <source>
        <dbReference type="Pfam" id="PF06985"/>
    </source>
</evidence>
<dbReference type="AlphaFoldDB" id="A0A395T485"/>
<reference evidence="2 3" key="1">
    <citation type="journal article" date="2018" name="PLoS Pathog.">
        <title>Evolution of structural diversity of trichothecenes, a family of toxins produced by plant pathogenic and entomopathogenic fungi.</title>
        <authorList>
            <person name="Proctor R.H."/>
            <person name="McCormick S.P."/>
            <person name="Kim H.S."/>
            <person name="Cardoza R.E."/>
            <person name="Stanley A.M."/>
            <person name="Lindo L."/>
            <person name="Kelly A."/>
            <person name="Brown D.W."/>
            <person name="Lee T."/>
            <person name="Vaughan M.M."/>
            <person name="Alexander N.J."/>
            <person name="Busman M."/>
            <person name="Gutierrez S."/>
        </authorList>
    </citation>
    <scope>NUCLEOTIDE SEQUENCE [LARGE SCALE GENOMIC DNA]</scope>
    <source>
        <strain evidence="2 3">NRRL 20695</strain>
    </source>
</reference>
<dbReference type="PANTHER" id="PTHR33112">
    <property type="entry name" value="DOMAIN PROTEIN, PUTATIVE-RELATED"/>
    <property type="match status" value="1"/>
</dbReference>
<dbReference type="Pfam" id="PF06985">
    <property type="entry name" value="HET"/>
    <property type="match status" value="1"/>
</dbReference>
<name>A0A395T485_9HYPO</name>
<dbReference type="OrthoDB" id="5125733at2759"/>
<accession>A0A395T485</accession>
<dbReference type="Proteomes" id="UP000266234">
    <property type="component" value="Unassembled WGS sequence"/>
</dbReference>
<protein>
    <recommendedName>
        <fullName evidence="1">Heterokaryon incompatibility domain-containing protein</fullName>
    </recommendedName>
</protein>
<gene>
    <name evidence="2" type="ORF">FLONG3_2556</name>
</gene>
<dbReference type="EMBL" id="PXOG01000050">
    <property type="protein sequence ID" value="RGP79327.1"/>
    <property type="molecule type" value="Genomic_DNA"/>
</dbReference>
<organism evidence="2 3">
    <name type="scientific">Fusarium longipes</name>
    <dbReference type="NCBI Taxonomy" id="694270"/>
    <lineage>
        <taxon>Eukaryota</taxon>
        <taxon>Fungi</taxon>
        <taxon>Dikarya</taxon>
        <taxon>Ascomycota</taxon>
        <taxon>Pezizomycotina</taxon>
        <taxon>Sordariomycetes</taxon>
        <taxon>Hypocreomycetidae</taxon>
        <taxon>Hypocreales</taxon>
        <taxon>Nectriaceae</taxon>
        <taxon>Fusarium</taxon>
    </lineage>
</organism>
<dbReference type="PANTHER" id="PTHR33112:SF16">
    <property type="entry name" value="HETEROKARYON INCOMPATIBILITY DOMAIN-CONTAINING PROTEIN"/>
    <property type="match status" value="1"/>
</dbReference>
<sequence length="628" mass="71953">MQNNTASLDGPPRKRIRRGDNEAQCDACRCLFSQASLPKLNSKDGLSHQTRRGCVASIGKDCDVCNLIFELATKEFGDKWENHEPIVFRNFNPLKGPEARLYTLKGVLKNRNGCITLRPFATPDNVMSTLVSRRPISRNVQSPRVIIAAKKLLHNCQRLDNPGEGHEECRYSRDTVLPTRILRVGANEGAACPIQLHINEKDLCGSYLALSYCWGPLQSSSRRNNLSQLEHKNLRDLQKEIKMEDLEQTVQDAVYMTRQLGFDYLWVDRFCILQDDDEDKKREFSRMATTYKNAVLTLAAATAEAASEGFLNRGSKTQTPFLPDQKFEIPMDDGRKGAIYLSERLYQPAHPLDTRGWTLQEFMLSSRMLIFSDYQLLWQCKQTELQSVTGDEDGLEYQQHLESLPWAAFEDTSGPSFGAHDSEKLYLWKTILRQYTERNLTNAEDRLPAITGIIVELQSVWKDTAIYGHWKEWFIQLLAWYKPEDEPAKERFLRRAPSWSWASVNGRIRFEEQIENEDASMEIVTAAKVTMSCRIVPDDVICEETLETMDQYFDLDSAAHKMETKRKKCHYLLLGTAKESDGYENAIALILVETSTGVFRRIGLAVLTDTSIWTGTKHRRIELEPTHK</sequence>